<sequence>MTSSPTIIFGAGGIGHTEKSFIFTWETSEAVSEVSFTLQSLDIHELDSSASYPPGNAWHTETLLGEAKAVEKGYIIDSKVLKYGPLNEENITSSVNRTLSLLGCSKIRILYAHEPDPTTPLEETAAALDKQFRRGKFEKVAFDQKGYQKKMGF</sequence>
<evidence type="ECO:0000256" key="1">
    <source>
        <dbReference type="ARBA" id="ARBA00023002"/>
    </source>
</evidence>
<dbReference type="OrthoDB" id="48988at2759"/>
<feature type="domain" description="NADP-dependent oxidoreductase" evidence="2">
    <location>
        <begin position="7"/>
        <end position="142"/>
    </location>
</feature>
<protein>
    <recommendedName>
        <fullName evidence="2">NADP-dependent oxidoreductase domain-containing protein</fullName>
    </recommendedName>
</protein>
<dbReference type="InterPro" id="IPR023210">
    <property type="entry name" value="NADP_OxRdtase_dom"/>
</dbReference>
<gene>
    <name evidence="3" type="ORF">HYFRA_00012743</name>
</gene>
<evidence type="ECO:0000313" key="3">
    <source>
        <dbReference type="EMBL" id="CAG8960225.1"/>
    </source>
</evidence>
<name>A0A9N9L9M6_9HELO</name>
<dbReference type="AlphaFoldDB" id="A0A9N9L9M6"/>
<dbReference type="Pfam" id="PF00248">
    <property type="entry name" value="Aldo_ket_red"/>
    <property type="match status" value="1"/>
</dbReference>
<organism evidence="3 4">
    <name type="scientific">Hymenoscyphus fraxineus</name>
    <dbReference type="NCBI Taxonomy" id="746836"/>
    <lineage>
        <taxon>Eukaryota</taxon>
        <taxon>Fungi</taxon>
        <taxon>Dikarya</taxon>
        <taxon>Ascomycota</taxon>
        <taxon>Pezizomycotina</taxon>
        <taxon>Leotiomycetes</taxon>
        <taxon>Helotiales</taxon>
        <taxon>Helotiaceae</taxon>
        <taxon>Hymenoscyphus</taxon>
    </lineage>
</organism>
<comment type="caution">
    <text evidence="3">The sequence shown here is derived from an EMBL/GenBank/DDBJ whole genome shotgun (WGS) entry which is preliminary data.</text>
</comment>
<keyword evidence="1" id="KW-0560">Oxidoreductase</keyword>
<accession>A0A9N9L9M6</accession>
<reference evidence="3" key="1">
    <citation type="submission" date="2021-07" db="EMBL/GenBank/DDBJ databases">
        <authorList>
            <person name="Durling M."/>
        </authorList>
    </citation>
    <scope>NUCLEOTIDE SEQUENCE</scope>
</reference>
<keyword evidence="4" id="KW-1185">Reference proteome</keyword>
<proteinExistence type="predicted"/>
<dbReference type="SUPFAM" id="SSF51430">
    <property type="entry name" value="NAD(P)-linked oxidoreductase"/>
    <property type="match status" value="1"/>
</dbReference>
<dbReference type="EMBL" id="CAJVRL010000097">
    <property type="protein sequence ID" value="CAG8960225.1"/>
    <property type="molecule type" value="Genomic_DNA"/>
</dbReference>
<dbReference type="Gene3D" id="3.20.20.100">
    <property type="entry name" value="NADP-dependent oxidoreductase domain"/>
    <property type="match status" value="1"/>
</dbReference>
<evidence type="ECO:0000259" key="2">
    <source>
        <dbReference type="Pfam" id="PF00248"/>
    </source>
</evidence>
<dbReference type="Proteomes" id="UP000696280">
    <property type="component" value="Unassembled WGS sequence"/>
</dbReference>
<dbReference type="InterPro" id="IPR036812">
    <property type="entry name" value="NAD(P)_OxRdtase_dom_sf"/>
</dbReference>
<evidence type="ECO:0000313" key="4">
    <source>
        <dbReference type="Proteomes" id="UP000696280"/>
    </source>
</evidence>
<dbReference type="GO" id="GO:0016491">
    <property type="term" value="F:oxidoreductase activity"/>
    <property type="evidence" value="ECO:0007669"/>
    <property type="project" value="UniProtKB-KW"/>
</dbReference>